<evidence type="ECO:0000259" key="5">
    <source>
        <dbReference type="Pfam" id="PF00501"/>
    </source>
</evidence>
<dbReference type="PANTHER" id="PTHR24096:SF149">
    <property type="entry name" value="AMP-BINDING DOMAIN-CONTAINING PROTEIN-RELATED"/>
    <property type="match status" value="1"/>
</dbReference>
<evidence type="ECO:0000256" key="3">
    <source>
        <dbReference type="ARBA" id="ARBA00022598"/>
    </source>
</evidence>
<feature type="domain" description="AMP-dependent synthetase/ligase" evidence="5">
    <location>
        <begin position="27"/>
        <end position="399"/>
    </location>
</feature>
<dbReference type="InterPro" id="IPR025110">
    <property type="entry name" value="AMP-bd_C"/>
</dbReference>
<protein>
    <recommendedName>
        <fullName evidence="9">Luciferase</fullName>
    </recommendedName>
</protein>
<sequence>MLLDIGTLTHYYTLIISVQALEIDIIMVIDGVTGQTDTFESLLNRSIRTAIALKKRGIQKGDIVTGCSNNHIDACVPILASFFIGAIPCSLDPTLSFFEINQLIEQVRPKILFTVQESIKTIEEALRNAELDTEIIVFGSSSKYTEFEQFIQPQEEEKEFKPIFVDDPNETCIIFFSSGTSGFPKGICINHNYFYYHSPLIPRAKNNHLDVDRQKFEMDKRERGSSFLNYGSMYFNSAGMGLFLSAITGICRLLCSNFNAKEFWYLAEKYKVSGVFLTPFQVTELVKCGKPKDIDISSLVRLSTGGAALSKKYVFALQELLPDTDIIPTYGQTEVGILAAFQIHNKVHREYYKKNPDTVGLPVQGVSYKVVDPDTEKVLGANESGELRVKSKTIMNGYYKRDCSNRYDKDGWFRTGDVVKYDENGYFYVVDRLKEMLKYRGWHIPPAILELELSHHPAVRQAVVIGKPHEEDGDHPMAVVVLDKNARDVTAEEIETYVAERVQEKQRLRGGVKFVESIPMTPSGKIKRRELRRMVLEGQI</sequence>
<feature type="domain" description="AMP-binding enzyme C-terminal" evidence="6">
    <location>
        <begin position="453"/>
        <end position="525"/>
    </location>
</feature>
<proteinExistence type="inferred from homology"/>
<evidence type="ECO:0000313" key="7">
    <source>
        <dbReference type="EMBL" id="KAJ8951633.1"/>
    </source>
</evidence>
<comment type="similarity">
    <text evidence="2">Belongs to the ATP-dependent AMP-binding enzyme family.</text>
</comment>
<reference evidence="7" key="1">
    <citation type="journal article" date="2023" name="Insect Mol. Biol.">
        <title>Genome sequencing provides insights into the evolution of gene families encoding plant cell wall-degrading enzymes in longhorned beetles.</title>
        <authorList>
            <person name="Shin N.R."/>
            <person name="Okamura Y."/>
            <person name="Kirsch R."/>
            <person name="Pauchet Y."/>
        </authorList>
    </citation>
    <scope>NUCLEOTIDE SEQUENCE</scope>
    <source>
        <strain evidence="7">AMC_N1</strain>
    </source>
</reference>
<evidence type="ECO:0000256" key="4">
    <source>
        <dbReference type="ARBA" id="ARBA00023140"/>
    </source>
</evidence>
<dbReference type="Gene3D" id="3.40.50.12780">
    <property type="entry name" value="N-terminal domain of ligase-like"/>
    <property type="match status" value="1"/>
</dbReference>
<dbReference type="AlphaFoldDB" id="A0AAV8YL26"/>
<evidence type="ECO:0000259" key="6">
    <source>
        <dbReference type="Pfam" id="PF13193"/>
    </source>
</evidence>
<dbReference type="InterPro" id="IPR000873">
    <property type="entry name" value="AMP-dep_synth/lig_dom"/>
</dbReference>
<dbReference type="GO" id="GO:0016405">
    <property type="term" value="F:CoA-ligase activity"/>
    <property type="evidence" value="ECO:0007669"/>
    <property type="project" value="TreeGrafter"/>
</dbReference>
<accession>A0AAV8YL26</accession>
<evidence type="ECO:0008006" key="9">
    <source>
        <dbReference type="Google" id="ProtNLM"/>
    </source>
</evidence>
<dbReference type="InterPro" id="IPR042099">
    <property type="entry name" value="ANL_N_sf"/>
</dbReference>
<dbReference type="SUPFAM" id="SSF56801">
    <property type="entry name" value="Acetyl-CoA synthetase-like"/>
    <property type="match status" value="1"/>
</dbReference>
<dbReference type="InterPro" id="IPR020845">
    <property type="entry name" value="AMP-binding_CS"/>
</dbReference>
<gene>
    <name evidence="7" type="ORF">NQ318_012303</name>
</gene>
<keyword evidence="3" id="KW-0436">Ligase</keyword>
<comment type="subcellular location">
    <subcellularLocation>
        <location evidence="1">Peroxisome</location>
    </subcellularLocation>
</comment>
<organism evidence="7 8">
    <name type="scientific">Aromia moschata</name>
    <dbReference type="NCBI Taxonomy" id="1265417"/>
    <lineage>
        <taxon>Eukaryota</taxon>
        <taxon>Metazoa</taxon>
        <taxon>Ecdysozoa</taxon>
        <taxon>Arthropoda</taxon>
        <taxon>Hexapoda</taxon>
        <taxon>Insecta</taxon>
        <taxon>Pterygota</taxon>
        <taxon>Neoptera</taxon>
        <taxon>Endopterygota</taxon>
        <taxon>Coleoptera</taxon>
        <taxon>Polyphaga</taxon>
        <taxon>Cucujiformia</taxon>
        <taxon>Chrysomeloidea</taxon>
        <taxon>Cerambycidae</taxon>
        <taxon>Cerambycinae</taxon>
        <taxon>Callichromatini</taxon>
        <taxon>Aromia</taxon>
    </lineage>
</organism>
<dbReference type="PANTHER" id="PTHR24096">
    <property type="entry name" value="LONG-CHAIN-FATTY-ACID--COA LIGASE"/>
    <property type="match status" value="1"/>
</dbReference>
<dbReference type="GO" id="GO:0005777">
    <property type="term" value="C:peroxisome"/>
    <property type="evidence" value="ECO:0007669"/>
    <property type="project" value="UniProtKB-SubCell"/>
</dbReference>
<dbReference type="Pfam" id="PF00501">
    <property type="entry name" value="AMP-binding"/>
    <property type="match status" value="1"/>
</dbReference>
<dbReference type="Gene3D" id="3.30.300.30">
    <property type="match status" value="1"/>
</dbReference>
<dbReference type="Pfam" id="PF13193">
    <property type="entry name" value="AMP-binding_C"/>
    <property type="match status" value="1"/>
</dbReference>
<dbReference type="Proteomes" id="UP001162162">
    <property type="component" value="Unassembled WGS sequence"/>
</dbReference>
<keyword evidence="4" id="KW-0576">Peroxisome</keyword>
<evidence type="ECO:0000256" key="1">
    <source>
        <dbReference type="ARBA" id="ARBA00004275"/>
    </source>
</evidence>
<keyword evidence="8" id="KW-1185">Reference proteome</keyword>
<evidence type="ECO:0000256" key="2">
    <source>
        <dbReference type="ARBA" id="ARBA00006432"/>
    </source>
</evidence>
<dbReference type="InterPro" id="IPR045851">
    <property type="entry name" value="AMP-bd_C_sf"/>
</dbReference>
<name>A0AAV8YL26_9CUCU</name>
<comment type="caution">
    <text evidence="7">The sequence shown here is derived from an EMBL/GenBank/DDBJ whole genome shotgun (WGS) entry which is preliminary data.</text>
</comment>
<dbReference type="EMBL" id="JAPWTK010000081">
    <property type="protein sequence ID" value="KAJ8951633.1"/>
    <property type="molecule type" value="Genomic_DNA"/>
</dbReference>
<evidence type="ECO:0000313" key="8">
    <source>
        <dbReference type="Proteomes" id="UP001162162"/>
    </source>
</evidence>
<dbReference type="PROSITE" id="PS00455">
    <property type="entry name" value="AMP_BINDING"/>
    <property type="match status" value="1"/>
</dbReference>